<dbReference type="SUPFAM" id="SSF54862">
    <property type="entry name" value="4Fe-4S ferredoxins"/>
    <property type="match status" value="1"/>
</dbReference>
<evidence type="ECO:0000259" key="3">
    <source>
        <dbReference type="PROSITE" id="PS50893"/>
    </source>
</evidence>
<evidence type="ECO:0000256" key="1">
    <source>
        <dbReference type="ARBA" id="ARBA00022741"/>
    </source>
</evidence>
<dbReference type="PROSITE" id="PS00211">
    <property type="entry name" value="ABC_TRANSPORTER_1"/>
    <property type="match status" value="1"/>
</dbReference>
<proteinExistence type="predicted"/>
<dbReference type="Pfam" id="PF00037">
    <property type="entry name" value="Fer4"/>
    <property type="match status" value="1"/>
</dbReference>
<dbReference type="InterPro" id="IPR027417">
    <property type="entry name" value="P-loop_NTPase"/>
</dbReference>
<dbReference type="PROSITE" id="PS00198">
    <property type="entry name" value="4FE4S_FER_1"/>
    <property type="match status" value="1"/>
</dbReference>
<dbReference type="GO" id="GO:0016887">
    <property type="term" value="F:ATP hydrolysis activity"/>
    <property type="evidence" value="ECO:0007669"/>
    <property type="project" value="InterPro"/>
</dbReference>
<dbReference type="GeneID" id="41278818"/>
<dbReference type="KEGG" id="mmak:MMKA1_04010"/>
<dbReference type="FunFam" id="3.40.50.300:FF:001546">
    <property type="entry name" value="RNase L inhibitor homolog"/>
    <property type="match status" value="1"/>
</dbReference>
<evidence type="ECO:0000313" key="5">
    <source>
        <dbReference type="EMBL" id="BAP60518.1"/>
    </source>
</evidence>
<gene>
    <name evidence="5" type="ORF">MMKA1_04010</name>
</gene>
<evidence type="ECO:0000259" key="4">
    <source>
        <dbReference type="PROSITE" id="PS51379"/>
    </source>
</evidence>
<dbReference type="InterPro" id="IPR007209">
    <property type="entry name" value="RNaseL-inhib-like_metal-bd_dom"/>
</dbReference>
<dbReference type="NCBIfam" id="NF009945">
    <property type="entry name" value="PRK13409.1"/>
    <property type="match status" value="1"/>
</dbReference>
<dbReference type="GO" id="GO:0016491">
    <property type="term" value="F:oxidoreductase activity"/>
    <property type="evidence" value="ECO:0007669"/>
    <property type="project" value="UniProtKB-ARBA"/>
</dbReference>
<accession>A0A2Z5PG53</accession>
<evidence type="ECO:0000256" key="2">
    <source>
        <dbReference type="ARBA" id="ARBA00022840"/>
    </source>
</evidence>
<sequence length="590" mass="65944">MSRLAILDYDRCQPRRCSMECMKYCPGVRMEEETIVMDENLGKPIISEELCSGCGICTKRCPFGAIRIIGLPEELTDDRIVHSYGQNRFRLYGLITPRDGVTGLLGPNGVGKSTIIKALSGEMVLNLNDLTETPDMKKVLDYFSGTELQNYFEKLKNNGIKPIHKPQYVDVLPKVVKGKVGELLKKVDEKGEFEKITNALELSNLLDRTFDQLSGGELQRVAIAAACLREGDIYYFDEPTSWLDVKQRFSAAKVIREVAEGKKVVAVEHDLIVLDYLSDYIHIMYGIPSAYGVVTHPRGTRVGINTYLDGFLKEENIRFRKSPIVFEKRPPQDSTNRPLLLDYTDISKKLGDFSLNVNGGQIYQGEVVGILGPNGIGKTTFVKALAGVISPDSGEVTGDVKVSYKPQYISSDFEGTVEDLLMSITAIHTSYYKSEIIKPLALENILDSSVKDLSGGELQRVSIAACLSQDADLYLIDEPSAFLDVEQRLTTSRVIRRMADEKEAAMFVVDHDILFQDYISDRFIVFSGIAGSNGTGSEPLQKRAGANKFLKEMGITFRRDPDTGRPRVNKEGSQRDVYQKEIGEYYYLDE</sequence>
<dbReference type="InterPro" id="IPR017900">
    <property type="entry name" value="4Fe4S_Fe_S_CS"/>
</dbReference>
<evidence type="ECO:0000313" key="6">
    <source>
        <dbReference type="Proteomes" id="UP000264208"/>
    </source>
</evidence>
<dbReference type="PROSITE" id="PS50893">
    <property type="entry name" value="ABC_TRANSPORTER_2"/>
    <property type="match status" value="2"/>
</dbReference>
<feature type="domain" description="ABC transporter" evidence="3">
    <location>
        <begin position="341"/>
        <end position="553"/>
    </location>
</feature>
<dbReference type="PRINTS" id="PR01868">
    <property type="entry name" value="ABCEFAMILY"/>
</dbReference>
<dbReference type="Pfam" id="PF04068">
    <property type="entry name" value="Fer4_RLI"/>
    <property type="match status" value="1"/>
</dbReference>
<dbReference type="PROSITE" id="PS51379">
    <property type="entry name" value="4FE4S_FER_2"/>
    <property type="match status" value="1"/>
</dbReference>
<dbReference type="InterPro" id="IPR013283">
    <property type="entry name" value="RLI1"/>
</dbReference>
<dbReference type="PANTHER" id="PTHR19248">
    <property type="entry name" value="ATP-BINDING TRANSPORT PROTEIN-RELATED"/>
    <property type="match status" value="1"/>
</dbReference>
<dbReference type="EMBL" id="AP011526">
    <property type="protein sequence ID" value="BAP60518.1"/>
    <property type="molecule type" value="Genomic_DNA"/>
</dbReference>
<dbReference type="InterPro" id="IPR017871">
    <property type="entry name" value="ABC_transporter-like_CS"/>
</dbReference>
<organism evidence="5 6">
    <name type="scientific">Methanococcus maripaludis KA1</name>
    <dbReference type="NCBI Taxonomy" id="637914"/>
    <lineage>
        <taxon>Archaea</taxon>
        <taxon>Methanobacteriati</taxon>
        <taxon>Methanobacteriota</taxon>
        <taxon>Methanomada group</taxon>
        <taxon>Methanococci</taxon>
        <taxon>Methanococcales</taxon>
        <taxon>Methanococcaceae</taxon>
        <taxon>Methanococcus</taxon>
    </lineage>
</organism>
<dbReference type="InterPro" id="IPR003593">
    <property type="entry name" value="AAA+_ATPase"/>
</dbReference>
<dbReference type="Pfam" id="PF00005">
    <property type="entry name" value="ABC_tran"/>
    <property type="match status" value="2"/>
</dbReference>
<dbReference type="Gene3D" id="3.40.50.300">
    <property type="entry name" value="P-loop containing nucleotide triphosphate hydrolases"/>
    <property type="match status" value="2"/>
</dbReference>
<name>A0A2Z5PG53_METMI</name>
<feature type="domain" description="4Fe-4S ferredoxin-type" evidence="4">
    <location>
        <begin position="42"/>
        <end position="71"/>
    </location>
</feature>
<dbReference type="RefSeq" id="WP_146778018.1">
    <property type="nucleotide sequence ID" value="NZ_AP011526.1"/>
</dbReference>
<protein>
    <submittedName>
        <fullName evidence="5">RNase L inhibitor</fullName>
    </submittedName>
</protein>
<dbReference type="GO" id="GO:0005524">
    <property type="term" value="F:ATP binding"/>
    <property type="evidence" value="ECO:0007669"/>
    <property type="project" value="UniProtKB-KW"/>
</dbReference>
<dbReference type="SUPFAM" id="SSF52540">
    <property type="entry name" value="P-loop containing nucleoside triphosphate hydrolases"/>
    <property type="match status" value="2"/>
</dbReference>
<dbReference type="InterPro" id="IPR017896">
    <property type="entry name" value="4Fe4S_Fe-S-bd"/>
</dbReference>
<feature type="domain" description="ABC transporter" evidence="3">
    <location>
        <begin position="66"/>
        <end position="310"/>
    </location>
</feature>
<dbReference type="InterPro" id="IPR003439">
    <property type="entry name" value="ABC_transporter-like_ATP-bd"/>
</dbReference>
<dbReference type="AlphaFoldDB" id="A0A2Z5PG53"/>
<dbReference type="SMART" id="SM00382">
    <property type="entry name" value="AAA"/>
    <property type="match status" value="2"/>
</dbReference>
<reference evidence="5 6" key="1">
    <citation type="submission" date="2009-06" db="EMBL/GenBank/DDBJ databases">
        <title>Molecular Evidence for Microbiologically Influenced Corrosion from genome of Methanogen.</title>
        <authorList>
            <person name="Ito N."/>
            <person name="Tsurumaru H."/>
            <person name="Shimizu A."/>
            <person name="Harada T."/>
            <person name="Hosoyama A."/>
            <person name="Horikawa H."/>
            <person name="Wakai S."/>
            <person name="Sasaki K."/>
            <person name="Nishijima K."/>
            <person name="Ataku H."/>
            <person name="Yamazaki J."/>
            <person name="Mise M."/>
            <person name="Yamazaki S."/>
            <person name="Tanikawa S."/>
            <person name="Harayama S."/>
            <person name="Fujita N."/>
        </authorList>
    </citation>
    <scope>NUCLEOTIDE SEQUENCE [LARGE SCALE GENOMIC DNA]</scope>
    <source>
        <strain evidence="6">KA1 ( NBRC 102054)</strain>
    </source>
</reference>
<keyword evidence="2" id="KW-0067">ATP-binding</keyword>
<dbReference type="Proteomes" id="UP000264208">
    <property type="component" value="Chromosome"/>
</dbReference>
<keyword evidence="1" id="KW-0547">Nucleotide-binding</keyword>